<gene>
    <name evidence="2" type="ORF">C7K08_13765</name>
</gene>
<dbReference type="Proteomes" id="UP000240206">
    <property type="component" value="Unassembled WGS sequence"/>
</dbReference>
<dbReference type="GO" id="GO:0015159">
    <property type="term" value="F:polysaccharide transmembrane transporter activity"/>
    <property type="evidence" value="ECO:0007669"/>
    <property type="project" value="InterPro"/>
</dbReference>
<accession>A0A2P7EAW3</accession>
<feature type="domain" description="Soluble ligand binding" evidence="1">
    <location>
        <begin position="7"/>
        <end position="23"/>
    </location>
</feature>
<dbReference type="Pfam" id="PF10531">
    <property type="entry name" value="SLBB"/>
    <property type="match status" value="2"/>
</dbReference>
<reference evidence="3" key="1">
    <citation type="submission" date="2018-03" db="EMBL/GenBank/DDBJ databases">
        <title>Ecological and genomic features of two cosmopolitan and abundant freshwater picocyanobacteria.</title>
        <authorList>
            <person name="Cabello-Yeves P.J."/>
            <person name="Picazo A."/>
            <person name="Camacho A."/>
            <person name="Callieri C."/>
            <person name="Rosselli R."/>
            <person name="Roda-Garcia J."/>
            <person name="Coutinho F.H."/>
            <person name="Rodriguez-Valera F."/>
        </authorList>
    </citation>
    <scope>NUCLEOTIDE SEQUENCE [LARGE SCALE GENOMIC DNA]</scope>
    <source>
        <strain evidence="3">Tous</strain>
    </source>
</reference>
<organism evidence="2 3">
    <name type="scientific">Synechococcus lacustris str. Tous</name>
    <dbReference type="NCBI Taxonomy" id="1910958"/>
    <lineage>
        <taxon>Bacteria</taxon>
        <taxon>Bacillati</taxon>
        <taxon>Cyanobacteriota</taxon>
        <taxon>Cyanophyceae</taxon>
        <taxon>Synechococcales</taxon>
        <taxon>Synechococcaceae</taxon>
        <taxon>Synechococcus</taxon>
    </lineage>
</organism>
<protein>
    <recommendedName>
        <fullName evidence="1">Soluble ligand binding domain-containing protein</fullName>
    </recommendedName>
</protein>
<dbReference type="PANTHER" id="PTHR33619">
    <property type="entry name" value="POLYSACCHARIDE EXPORT PROTEIN GFCE-RELATED"/>
    <property type="match status" value="1"/>
</dbReference>
<proteinExistence type="predicted"/>
<name>A0A2P7EAW3_9SYNE</name>
<dbReference type="InterPro" id="IPR019554">
    <property type="entry name" value="Soluble_ligand-bd"/>
</dbReference>
<keyword evidence="3" id="KW-1185">Reference proteome</keyword>
<dbReference type="PANTHER" id="PTHR33619:SF3">
    <property type="entry name" value="POLYSACCHARIDE EXPORT PROTEIN GFCE-RELATED"/>
    <property type="match status" value="1"/>
</dbReference>
<evidence type="ECO:0000313" key="2">
    <source>
        <dbReference type="EMBL" id="PSI00328.1"/>
    </source>
</evidence>
<evidence type="ECO:0000313" key="3">
    <source>
        <dbReference type="Proteomes" id="UP000240206"/>
    </source>
</evidence>
<dbReference type="AlphaFoldDB" id="A0A2P7EAW3"/>
<evidence type="ECO:0000259" key="1">
    <source>
        <dbReference type="Pfam" id="PF10531"/>
    </source>
</evidence>
<dbReference type="InterPro" id="IPR049712">
    <property type="entry name" value="Poly_export"/>
</dbReference>
<dbReference type="RefSeq" id="WP_106501097.1">
    <property type="nucleotide sequence ID" value="NZ_PXVC01000159.1"/>
</dbReference>
<sequence>MAYRPIRVYVGGEVKRPGYYQLSGVTGSFQQPGNVSNQGSKSNLDNLSIAEAQSGNLASSPFSQTALPTVFDALRNAQGLTPFSDLRKVSVTRKLPEDQGGGKVRTELNFLGVITNGDESQNLRLFDGDVVVVAKSDEILRDQLLKAGQTNISPQFVQVFVSGRVKQPGPQILPQASTLNQALISAGGPKFLKGKVEFVRFTREGEVDRRIFNYNPGAAAENFSNPVLMAGDIIRVNESVLTGTLNVIDEVTTPFAGVFGTYALIKGVGGF</sequence>
<dbReference type="Gene3D" id="3.10.560.10">
    <property type="entry name" value="Outer membrane lipoprotein wza domain like"/>
    <property type="match status" value="2"/>
</dbReference>
<dbReference type="EMBL" id="PXVC01000159">
    <property type="protein sequence ID" value="PSI00328.1"/>
    <property type="molecule type" value="Genomic_DNA"/>
</dbReference>
<comment type="caution">
    <text evidence="2">The sequence shown here is derived from an EMBL/GenBank/DDBJ whole genome shotgun (WGS) entry which is preliminary data.</text>
</comment>
<feature type="domain" description="Soluble ligand binding" evidence="1">
    <location>
        <begin position="159"/>
        <end position="190"/>
    </location>
</feature>